<dbReference type="EC" id="5.4.2.12" evidence="2"/>
<keyword evidence="3" id="KW-1185">Reference proteome</keyword>
<dbReference type="Pfam" id="PF00300">
    <property type="entry name" value="His_Phos_1"/>
    <property type="match status" value="1"/>
</dbReference>
<reference evidence="2" key="1">
    <citation type="submission" date="2023-02" db="EMBL/GenBank/DDBJ databases">
        <title>Mating type loci evolution in Malassezia.</title>
        <authorList>
            <person name="Coelho M.A."/>
        </authorList>
    </citation>
    <scope>NUCLEOTIDE SEQUENCE</scope>
    <source>
        <strain evidence="2">CBS 14136</strain>
    </source>
</reference>
<gene>
    <name evidence="2" type="ORF">MPSI1_001330</name>
</gene>
<proteinExistence type="predicted"/>
<dbReference type="Proteomes" id="UP001214628">
    <property type="component" value="Chromosome 1"/>
</dbReference>
<keyword evidence="2" id="KW-0413">Isomerase</keyword>
<evidence type="ECO:0000256" key="1">
    <source>
        <dbReference type="SAM" id="MobiDB-lite"/>
    </source>
</evidence>
<dbReference type="SUPFAM" id="SSF53254">
    <property type="entry name" value="Phosphoglycerate mutase-like"/>
    <property type="match status" value="1"/>
</dbReference>
<organism evidence="2 3">
    <name type="scientific">Malassezia psittaci</name>
    <dbReference type="NCBI Taxonomy" id="1821823"/>
    <lineage>
        <taxon>Eukaryota</taxon>
        <taxon>Fungi</taxon>
        <taxon>Dikarya</taxon>
        <taxon>Basidiomycota</taxon>
        <taxon>Ustilaginomycotina</taxon>
        <taxon>Malasseziomycetes</taxon>
        <taxon>Malasseziales</taxon>
        <taxon>Malasseziaceae</taxon>
        <taxon>Malassezia</taxon>
    </lineage>
</organism>
<feature type="region of interest" description="Disordered" evidence="1">
    <location>
        <begin position="1"/>
        <end position="27"/>
    </location>
</feature>
<evidence type="ECO:0000313" key="2">
    <source>
        <dbReference type="EMBL" id="WFD42682.1"/>
    </source>
</evidence>
<dbReference type="InterPro" id="IPR013078">
    <property type="entry name" value="His_Pase_superF_clade-1"/>
</dbReference>
<name>A0AAF0FDF2_9BASI</name>
<evidence type="ECO:0000313" key="3">
    <source>
        <dbReference type="Proteomes" id="UP001214628"/>
    </source>
</evidence>
<dbReference type="AlphaFoldDB" id="A0AAF0FDF2"/>
<dbReference type="Gene3D" id="3.40.50.1240">
    <property type="entry name" value="Phosphoglycerate mutase-like"/>
    <property type="match status" value="1"/>
</dbReference>
<accession>A0AAF0FDF2</accession>
<dbReference type="InterPro" id="IPR029033">
    <property type="entry name" value="His_PPase_superfam"/>
</dbReference>
<dbReference type="EMBL" id="CP118375">
    <property type="protein sequence ID" value="WFD42682.1"/>
    <property type="molecule type" value="Genomic_DNA"/>
</dbReference>
<protein>
    <submittedName>
        <fullName evidence="2">Phosphoglycerate mutase (2,3-diphosphoglycerate-independent)</fullName>
        <ecNumber evidence="2">5.4.2.12</ecNumber>
    </submittedName>
</protein>
<dbReference type="GO" id="GO:0004619">
    <property type="term" value="F:phosphoglycerate mutase activity"/>
    <property type="evidence" value="ECO:0007669"/>
    <property type="project" value="UniProtKB-EC"/>
</dbReference>
<sequence>MERNFGVLQGQKYRGPSQKPEDTQGIESSVAMTARLDRFFQDILPAAAQQQGITVLVSHGGALSCLMNNVMLPSGQVVLAPNVMPSRFWNCSITEIGLGQSPATLTRWADTQHLTESSQVINVDESL</sequence>